<organism evidence="1 2">
    <name type="scientific">Nonomuraea montanisoli</name>
    <dbReference type="NCBI Taxonomy" id="2741721"/>
    <lineage>
        <taxon>Bacteria</taxon>
        <taxon>Bacillati</taxon>
        <taxon>Actinomycetota</taxon>
        <taxon>Actinomycetes</taxon>
        <taxon>Streptosporangiales</taxon>
        <taxon>Streptosporangiaceae</taxon>
        <taxon>Nonomuraea</taxon>
    </lineage>
</organism>
<proteinExistence type="predicted"/>
<sequence>MPKKTQFAVYRTNPNANYTMAYNCGQCGEPVVGYSDDEYGLFVGQCGNGHSSTVMAS</sequence>
<dbReference type="RefSeq" id="WP_175588198.1">
    <property type="nucleotide sequence ID" value="NZ_JABWGN010000002.1"/>
</dbReference>
<dbReference type="AlphaFoldDB" id="A0A7Y6I5A5"/>
<gene>
    <name evidence="1" type="ORF">HTZ77_04810</name>
</gene>
<comment type="caution">
    <text evidence="1">The sequence shown here is derived from an EMBL/GenBank/DDBJ whole genome shotgun (WGS) entry which is preliminary data.</text>
</comment>
<evidence type="ECO:0000313" key="1">
    <source>
        <dbReference type="EMBL" id="NUW30744.1"/>
    </source>
</evidence>
<name>A0A7Y6I5A5_9ACTN</name>
<evidence type="ECO:0000313" key="2">
    <source>
        <dbReference type="Proteomes" id="UP000586042"/>
    </source>
</evidence>
<dbReference type="Proteomes" id="UP000586042">
    <property type="component" value="Unassembled WGS sequence"/>
</dbReference>
<protein>
    <submittedName>
        <fullName evidence="1">Uncharacterized protein</fullName>
    </submittedName>
</protein>
<accession>A0A7Y6I5A5</accession>
<keyword evidence="2" id="KW-1185">Reference proteome</keyword>
<dbReference type="EMBL" id="JABWGN010000002">
    <property type="protein sequence ID" value="NUW30744.1"/>
    <property type="molecule type" value="Genomic_DNA"/>
</dbReference>
<reference evidence="1 2" key="1">
    <citation type="submission" date="2020-06" db="EMBL/GenBank/DDBJ databases">
        <title>Nonomuraea sp. SMC257, a novel actinomycete isolated from soil.</title>
        <authorList>
            <person name="Chanama M."/>
        </authorList>
    </citation>
    <scope>NUCLEOTIDE SEQUENCE [LARGE SCALE GENOMIC DNA]</scope>
    <source>
        <strain evidence="1 2">SMC257</strain>
    </source>
</reference>